<name>A0ABD0YR81_9HEMI</name>
<comment type="caution">
    <text evidence="2">The sequence shown here is derived from an EMBL/GenBank/DDBJ whole genome shotgun (WGS) entry which is preliminary data.</text>
</comment>
<feature type="non-terminal residue" evidence="2">
    <location>
        <position position="1"/>
    </location>
</feature>
<dbReference type="InterPro" id="IPR038906">
    <property type="entry name" value="TTC36"/>
</dbReference>
<dbReference type="EMBL" id="JBFDAA010000004">
    <property type="protein sequence ID" value="KAL1138276.1"/>
    <property type="molecule type" value="Genomic_DNA"/>
</dbReference>
<organism evidence="2 3">
    <name type="scientific">Ranatra chinensis</name>
    <dbReference type="NCBI Taxonomy" id="642074"/>
    <lineage>
        <taxon>Eukaryota</taxon>
        <taxon>Metazoa</taxon>
        <taxon>Ecdysozoa</taxon>
        <taxon>Arthropoda</taxon>
        <taxon>Hexapoda</taxon>
        <taxon>Insecta</taxon>
        <taxon>Pterygota</taxon>
        <taxon>Neoptera</taxon>
        <taxon>Paraneoptera</taxon>
        <taxon>Hemiptera</taxon>
        <taxon>Heteroptera</taxon>
        <taxon>Panheteroptera</taxon>
        <taxon>Nepomorpha</taxon>
        <taxon>Nepidae</taxon>
        <taxon>Ranatrinae</taxon>
        <taxon>Ranatra</taxon>
    </lineage>
</organism>
<protein>
    <submittedName>
        <fullName evidence="2">Uncharacterized protein</fullName>
    </submittedName>
</protein>
<dbReference type="Proteomes" id="UP001558652">
    <property type="component" value="Unassembled WGS sequence"/>
</dbReference>
<gene>
    <name evidence="2" type="ORF">AAG570_009965</name>
</gene>
<dbReference type="AlphaFoldDB" id="A0ABD0YR81"/>
<comment type="similarity">
    <text evidence="1">Belongs to the TTC36 family.</text>
</comment>
<dbReference type="SUPFAM" id="SSF48452">
    <property type="entry name" value="TPR-like"/>
    <property type="match status" value="1"/>
</dbReference>
<dbReference type="Gene3D" id="1.25.40.10">
    <property type="entry name" value="Tetratricopeptide repeat domain"/>
    <property type="match status" value="1"/>
</dbReference>
<dbReference type="PANTHER" id="PTHR21405">
    <property type="entry name" value="CDNA SEQUENCE BC021608"/>
    <property type="match status" value="1"/>
</dbReference>
<keyword evidence="3" id="KW-1185">Reference proteome</keyword>
<evidence type="ECO:0000313" key="2">
    <source>
        <dbReference type="EMBL" id="KAL1138276.1"/>
    </source>
</evidence>
<dbReference type="SMART" id="SM00028">
    <property type="entry name" value="TPR"/>
    <property type="match status" value="2"/>
</dbReference>
<reference evidence="2 3" key="1">
    <citation type="submission" date="2024-07" db="EMBL/GenBank/DDBJ databases">
        <title>Chromosome-level genome assembly of the water stick insect Ranatra chinensis (Heteroptera: Nepidae).</title>
        <authorList>
            <person name="Liu X."/>
        </authorList>
    </citation>
    <scope>NUCLEOTIDE SEQUENCE [LARGE SCALE GENOMIC DNA]</scope>
    <source>
        <strain evidence="2">Cailab_2021Rc</strain>
        <tissue evidence="2">Muscle</tissue>
    </source>
</reference>
<accession>A0ABD0YR81</accession>
<dbReference type="PANTHER" id="PTHR21405:SF0">
    <property type="entry name" value="TETRATRICOPEPTIDE REPEAT PROTEIN 36"/>
    <property type="match status" value="1"/>
</dbReference>
<proteinExistence type="inferred from homology"/>
<evidence type="ECO:0000256" key="1">
    <source>
        <dbReference type="ARBA" id="ARBA00006995"/>
    </source>
</evidence>
<dbReference type="InterPro" id="IPR011990">
    <property type="entry name" value="TPR-like_helical_dom_sf"/>
</dbReference>
<dbReference type="InterPro" id="IPR019734">
    <property type="entry name" value="TPR_rpt"/>
</dbReference>
<sequence>VPDHEEDGEEVKKAKELELKGVRAAEKGELPAAVEFFTCAIRMAPNRPSGYNNRAQAYRLMHREQDKAVELSEDGSAGCACKLSRCKALCQRALVYRKTDQMEKARQDLNKAALLGSHFAKQQVNNIINTLCSLYCTGKIKCDFG</sequence>
<evidence type="ECO:0000313" key="3">
    <source>
        <dbReference type="Proteomes" id="UP001558652"/>
    </source>
</evidence>